<keyword evidence="4" id="KW-1185">Reference proteome</keyword>
<feature type="signal peptide" evidence="2">
    <location>
        <begin position="1"/>
        <end position="18"/>
    </location>
</feature>
<feature type="chain" id="PRO_5047129156" description="VCBS repeat-containing protein" evidence="2">
    <location>
        <begin position="19"/>
        <end position="532"/>
    </location>
</feature>
<evidence type="ECO:0000313" key="4">
    <source>
        <dbReference type="Proteomes" id="UP001501752"/>
    </source>
</evidence>
<comment type="caution">
    <text evidence="3">The sequence shown here is derived from an EMBL/GenBank/DDBJ whole genome shotgun (WGS) entry which is preliminary data.</text>
</comment>
<feature type="compositionally biased region" description="Low complexity" evidence="1">
    <location>
        <begin position="26"/>
        <end position="38"/>
    </location>
</feature>
<keyword evidence="2" id="KW-0732">Signal</keyword>
<evidence type="ECO:0008006" key="5">
    <source>
        <dbReference type="Google" id="ProtNLM"/>
    </source>
</evidence>
<name>A0ABP9D8B1_9ACTN</name>
<feature type="region of interest" description="Disordered" evidence="1">
    <location>
        <begin position="15"/>
        <end position="38"/>
    </location>
</feature>
<reference evidence="4" key="1">
    <citation type="journal article" date="2019" name="Int. J. Syst. Evol. Microbiol.">
        <title>The Global Catalogue of Microorganisms (GCM) 10K type strain sequencing project: providing services to taxonomists for standard genome sequencing and annotation.</title>
        <authorList>
            <consortium name="The Broad Institute Genomics Platform"/>
            <consortium name="The Broad Institute Genome Sequencing Center for Infectious Disease"/>
            <person name="Wu L."/>
            <person name="Ma J."/>
        </authorList>
    </citation>
    <scope>NUCLEOTIDE SEQUENCE [LARGE SCALE GENOMIC DNA]</scope>
    <source>
        <strain evidence="4">JCM 13006</strain>
    </source>
</reference>
<dbReference type="RefSeq" id="WP_345694970.1">
    <property type="nucleotide sequence ID" value="NZ_BAABIS010000001.1"/>
</dbReference>
<dbReference type="InterPro" id="IPR028994">
    <property type="entry name" value="Integrin_alpha_N"/>
</dbReference>
<dbReference type="SUPFAM" id="SSF69318">
    <property type="entry name" value="Integrin alpha N-terminal domain"/>
    <property type="match status" value="1"/>
</dbReference>
<dbReference type="Proteomes" id="UP001501752">
    <property type="component" value="Unassembled WGS sequence"/>
</dbReference>
<evidence type="ECO:0000256" key="1">
    <source>
        <dbReference type="SAM" id="MobiDB-lite"/>
    </source>
</evidence>
<gene>
    <name evidence="3" type="ORF">GCM10023235_03680</name>
</gene>
<protein>
    <recommendedName>
        <fullName evidence="5">VCBS repeat-containing protein</fullName>
    </recommendedName>
</protein>
<accession>A0ABP9D8B1</accession>
<proteinExistence type="predicted"/>
<evidence type="ECO:0000256" key="2">
    <source>
        <dbReference type="SAM" id="SignalP"/>
    </source>
</evidence>
<organism evidence="3 4">
    <name type="scientific">Kitasatospora terrestris</name>
    <dbReference type="NCBI Taxonomy" id="258051"/>
    <lineage>
        <taxon>Bacteria</taxon>
        <taxon>Bacillati</taxon>
        <taxon>Actinomycetota</taxon>
        <taxon>Actinomycetes</taxon>
        <taxon>Kitasatosporales</taxon>
        <taxon>Streptomycetaceae</taxon>
        <taxon>Kitasatospora</taxon>
    </lineage>
</organism>
<sequence>MAVGVVLVAVGTAQPASAAPAGQDRPTASSPATAPASACAGGTVIGDTEISFRAKLESASGTAPSAEFRLARADAPETPVREVRPGQLTVTSGQDAVVPVPAADLEAAAGGKITDFVWQFRAHADGRKSQWTPTCRFSFDPTRQGAPVVAAASGAVIGKPVTVTVAPPADGTVPAAYQYQLNVGGPVTVPADAGRAVITLTPDRAVNTLAVTSVSPGGNFGGTTQSVLYAAAPPPNLTTADLTGDGIPDLVTVGGRHGLPSGLWLAPGTGDGRVGPAVNIGKDGPGYGSEPAPADFDGAVVLTGRFTARSFQDVLIYQPGGIRAGLTSVRAGDGSGGPLALNGPNGYALDDWSGNRPSQIAEAGTVAGRDTGFPDLLGIAPTDSGGTALTLYPAGPMADFFDMPTALDVRTPDGGTDWNDWTIASTEVAVPGGGTATALFLWKKSTGELDLWKDLAADPGTGALTYRAFPVATGWNTGADVDLQAADIDSDGDPDLWTVGAGGQVTANLFGAPSATGPASLVQVTSTLPVSG</sequence>
<evidence type="ECO:0000313" key="3">
    <source>
        <dbReference type="EMBL" id="GAA4832532.1"/>
    </source>
</evidence>
<dbReference type="EMBL" id="BAABIS010000001">
    <property type="protein sequence ID" value="GAA4832532.1"/>
    <property type="molecule type" value="Genomic_DNA"/>
</dbReference>